<feature type="transmembrane region" description="Helical" evidence="1">
    <location>
        <begin position="80"/>
        <end position="107"/>
    </location>
</feature>
<name>A0A179FMI4_METCM</name>
<dbReference type="GeneID" id="28856144"/>
<dbReference type="STRING" id="1380566.A0A179FMI4"/>
<dbReference type="EMBL" id="LSBJ02000004">
    <property type="protein sequence ID" value="OAQ66784.1"/>
    <property type="molecule type" value="Genomic_DNA"/>
</dbReference>
<proteinExistence type="predicted"/>
<evidence type="ECO:0000256" key="1">
    <source>
        <dbReference type="SAM" id="Phobius"/>
    </source>
</evidence>
<feature type="transmembrane region" description="Helical" evidence="1">
    <location>
        <begin position="38"/>
        <end position="59"/>
    </location>
</feature>
<dbReference type="KEGG" id="pchm:VFPPC_14381"/>
<reference evidence="2 3" key="1">
    <citation type="journal article" date="2016" name="PLoS Pathog.">
        <title>Biosynthesis of antibiotic leucinostatins in bio-control fungus Purpureocillium lilacinum and their inhibition on phytophthora revealed by genome mining.</title>
        <authorList>
            <person name="Wang G."/>
            <person name="Liu Z."/>
            <person name="Lin R."/>
            <person name="Li E."/>
            <person name="Mao Z."/>
            <person name="Ling J."/>
            <person name="Yang Y."/>
            <person name="Yin W.B."/>
            <person name="Xie B."/>
        </authorList>
    </citation>
    <scope>NUCLEOTIDE SEQUENCE [LARGE SCALE GENOMIC DNA]</scope>
    <source>
        <strain evidence="2">170</strain>
    </source>
</reference>
<evidence type="ECO:0000313" key="3">
    <source>
        <dbReference type="Proteomes" id="UP000078397"/>
    </source>
</evidence>
<accession>A0A179FMI4</accession>
<keyword evidence="1" id="KW-1133">Transmembrane helix</keyword>
<evidence type="ECO:0000313" key="2">
    <source>
        <dbReference type="EMBL" id="OAQ66784.1"/>
    </source>
</evidence>
<dbReference type="Proteomes" id="UP000078397">
    <property type="component" value="Unassembled WGS sequence"/>
</dbReference>
<feature type="transmembrane region" description="Helical" evidence="1">
    <location>
        <begin position="119"/>
        <end position="138"/>
    </location>
</feature>
<organism evidence="2 3">
    <name type="scientific">Pochonia chlamydosporia 170</name>
    <dbReference type="NCBI Taxonomy" id="1380566"/>
    <lineage>
        <taxon>Eukaryota</taxon>
        <taxon>Fungi</taxon>
        <taxon>Dikarya</taxon>
        <taxon>Ascomycota</taxon>
        <taxon>Pezizomycotina</taxon>
        <taxon>Sordariomycetes</taxon>
        <taxon>Hypocreomycetidae</taxon>
        <taxon>Hypocreales</taxon>
        <taxon>Clavicipitaceae</taxon>
        <taxon>Pochonia</taxon>
    </lineage>
</organism>
<keyword evidence="1" id="KW-0472">Membrane</keyword>
<dbReference type="OrthoDB" id="5241710at2759"/>
<gene>
    <name evidence="2" type="ORF">VFPPC_14381</name>
</gene>
<comment type="caution">
    <text evidence="2">The sequence shown here is derived from an EMBL/GenBank/DDBJ whole genome shotgun (WGS) entry which is preliminary data.</text>
</comment>
<dbReference type="AlphaFoldDB" id="A0A179FMI4"/>
<keyword evidence="3" id="KW-1185">Reference proteome</keyword>
<feature type="transmembrane region" description="Helical" evidence="1">
    <location>
        <begin position="12"/>
        <end position="32"/>
    </location>
</feature>
<keyword evidence="1" id="KW-0812">Transmembrane</keyword>
<sequence>MSQKCSLDSRLRILAALLFIPGFPLCLIHGILKHHPVPAVGLVPQFFSIVTTVLVICLRRKNGDDAEDPSGPRTYSIRDVLVHPITVFGYDFALATAYMIVLVFTWIKVEGAPGLSMLAAYATIPLFTCFFIHAFLALRSMYYGLAIHKIVQWFAWRAVPPNCPNCNVRLRSSFPGFPWLGYFRGRSDGYAAIPAMEEDRYRDDVDEENGIAPREPEAVDILSKSRKGKAIDASWQE</sequence>
<dbReference type="RefSeq" id="XP_018143871.1">
    <property type="nucleotide sequence ID" value="XM_018292150.1"/>
</dbReference>
<protein>
    <submittedName>
        <fullName evidence="2">Uncharacterized protein</fullName>
    </submittedName>
</protein>